<organism evidence="2 3">
    <name type="scientific">Trifolium pratense</name>
    <name type="common">Red clover</name>
    <dbReference type="NCBI Taxonomy" id="57577"/>
    <lineage>
        <taxon>Eukaryota</taxon>
        <taxon>Viridiplantae</taxon>
        <taxon>Streptophyta</taxon>
        <taxon>Embryophyta</taxon>
        <taxon>Tracheophyta</taxon>
        <taxon>Spermatophyta</taxon>
        <taxon>Magnoliopsida</taxon>
        <taxon>eudicotyledons</taxon>
        <taxon>Gunneridae</taxon>
        <taxon>Pentapetalae</taxon>
        <taxon>rosids</taxon>
        <taxon>fabids</taxon>
        <taxon>Fabales</taxon>
        <taxon>Fabaceae</taxon>
        <taxon>Papilionoideae</taxon>
        <taxon>50 kb inversion clade</taxon>
        <taxon>NPAAA clade</taxon>
        <taxon>Hologalegina</taxon>
        <taxon>IRL clade</taxon>
        <taxon>Trifolieae</taxon>
        <taxon>Trifolium</taxon>
    </lineage>
</organism>
<reference evidence="2 3" key="1">
    <citation type="journal article" date="2014" name="Am. J. Bot.">
        <title>Genome assembly and annotation for red clover (Trifolium pratense; Fabaceae).</title>
        <authorList>
            <person name="Istvanek J."/>
            <person name="Jaros M."/>
            <person name="Krenek A."/>
            <person name="Repkova J."/>
        </authorList>
    </citation>
    <scope>NUCLEOTIDE SEQUENCE [LARGE SCALE GENOMIC DNA]</scope>
    <source>
        <strain evidence="3">cv. Tatra</strain>
        <tissue evidence="2">Young leaves</tissue>
    </source>
</reference>
<name>A0A2K3KLA2_TRIPR</name>
<dbReference type="AlphaFoldDB" id="A0A2K3KLA2"/>
<protein>
    <submittedName>
        <fullName evidence="2">Uncharacterized protein</fullName>
    </submittedName>
</protein>
<feature type="compositionally biased region" description="Low complexity" evidence="1">
    <location>
        <begin position="1"/>
        <end position="12"/>
    </location>
</feature>
<sequence length="25" mass="2854">MRIESQNSSSLLPQPPSYPYDSQTK</sequence>
<evidence type="ECO:0000256" key="1">
    <source>
        <dbReference type="SAM" id="MobiDB-lite"/>
    </source>
</evidence>
<feature type="region of interest" description="Disordered" evidence="1">
    <location>
        <begin position="1"/>
        <end position="25"/>
    </location>
</feature>
<accession>A0A2K3KLA2</accession>
<gene>
    <name evidence="2" type="ORF">L195_g055414</name>
</gene>
<proteinExistence type="predicted"/>
<feature type="non-terminal residue" evidence="2">
    <location>
        <position position="25"/>
    </location>
</feature>
<dbReference type="EMBL" id="ASHM01100865">
    <property type="protein sequence ID" value="PNX67039.1"/>
    <property type="molecule type" value="Genomic_DNA"/>
</dbReference>
<dbReference type="Proteomes" id="UP000236291">
    <property type="component" value="Unassembled WGS sequence"/>
</dbReference>
<evidence type="ECO:0000313" key="2">
    <source>
        <dbReference type="EMBL" id="PNX67039.1"/>
    </source>
</evidence>
<comment type="caution">
    <text evidence="2">The sequence shown here is derived from an EMBL/GenBank/DDBJ whole genome shotgun (WGS) entry which is preliminary data.</text>
</comment>
<evidence type="ECO:0000313" key="3">
    <source>
        <dbReference type="Proteomes" id="UP000236291"/>
    </source>
</evidence>
<reference evidence="2 3" key="2">
    <citation type="journal article" date="2017" name="Front. Plant Sci.">
        <title>Gene Classification and Mining of Molecular Markers Useful in Red Clover (Trifolium pratense) Breeding.</title>
        <authorList>
            <person name="Istvanek J."/>
            <person name="Dluhosova J."/>
            <person name="Dluhos P."/>
            <person name="Patkova L."/>
            <person name="Nedelnik J."/>
            <person name="Repkova J."/>
        </authorList>
    </citation>
    <scope>NUCLEOTIDE SEQUENCE [LARGE SCALE GENOMIC DNA]</scope>
    <source>
        <strain evidence="3">cv. Tatra</strain>
        <tissue evidence="2">Young leaves</tissue>
    </source>
</reference>